<evidence type="ECO:0000313" key="3">
    <source>
        <dbReference type="Proteomes" id="UP000050761"/>
    </source>
</evidence>
<protein>
    <submittedName>
        <fullName evidence="4">Reverse transcriptase domain-containing protein</fullName>
    </submittedName>
</protein>
<organism evidence="3 4">
    <name type="scientific">Heligmosomoides polygyrus</name>
    <name type="common">Parasitic roundworm</name>
    <dbReference type="NCBI Taxonomy" id="6339"/>
    <lineage>
        <taxon>Eukaryota</taxon>
        <taxon>Metazoa</taxon>
        <taxon>Ecdysozoa</taxon>
        <taxon>Nematoda</taxon>
        <taxon>Chromadorea</taxon>
        <taxon>Rhabditida</taxon>
        <taxon>Rhabditina</taxon>
        <taxon>Rhabditomorpha</taxon>
        <taxon>Strongyloidea</taxon>
        <taxon>Heligmosomidae</taxon>
        <taxon>Heligmosomoides</taxon>
    </lineage>
</organism>
<dbReference type="PROSITE" id="PS50878">
    <property type="entry name" value="RT_POL"/>
    <property type="match status" value="1"/>
</dbReference>
<dbReference type="Proteomes" id="UP000050761">
    <property type="component" value="Unassembled WGS sequence"/>
</dbReference>
<sequence>MQKVCSGRQGVQIGDNQFVTDLMFADDSAIFADSDAEANDILREIAAIALPYGLTKNAEKTTALTTDRPPCTLFLDNSQIEQVAEFKYLGSAAEQSLMHRGNPQQNWQG</sequence>
<evidence type="ECO:0000259" key="1">
    <source>
        <dbReference type="PROSITE" id="PS50878"/>
    </source>
</evidence>
<reference evidence="4" key="2">
    <citation type="submission" date="2019-09" db="UniProtKB">
        <authorList>
            <consortium name="WormBaseParasite"/>
        </authorList>
    </citation>
    <scope>IDENTIFICATION</scope>
</reference>
<dbReference type="EMBL" id="UZAH01026957">
    <property type="protein sequence ID" value="VDO87171.1"/>
    <property type="molecule type" value="Genomic_DNA"/>
</dbReference>
<gene>
    <name evidence="2" type="ORF">HPBE_LOCUS11023</name>
</gene>
<dbReference type="WBParaSite" id="HPBE_0001102201-mRNA-1">
    <property type="protein sequence ID" value="HPBE_0001102201-mRNA-1"/>
    <property type="gene ID" value="HPBE_0001102201"/>
</dbReference>
<accession>A0A3P7YID4</accession>
<keyword evidence="3" id="KW-1185">Reference proteome</keyword>
<feature type="domain" description="Reverse transcriptase" evidence="1">
    <location>
        <begin position="1"/>
        <end position="109"/>
    </location>
</feature>
<accession>A0A183FSR5</accession>
<dbReference type="OrthoDB" id="10014409at2759"/>
<reference evidence="2 3" key="1">
    <citation type="submission" date="2018-11" db="EMBL/GenBank/DDBJ databases">
        <authorList>
            <consortium name="Pathogen Informatics"/>
        </authorList>
    </citation>
    <scope>NUCLEOTIDE SEQUENCE [LARGE SCALE GENOMIC DNA]</scope>
</reference>
<name>A0A183FSR5_HELPZ</name>
<evidence type="ECO:0000313" key="2">
    <source>
        <dbReference type="EMBL" id="VDO87171.1"/>
    </source>
</evidence>
<dbReference type="AlphaFoldDB" id="A0A183FSR5"/>
<evidence type="ECO:0000313" key="4">
    <source>
        <dbReference type="WBParaSite" id="HPBE_0001102201-mRNA-1"/>
    </source>
</evidence>
<proteinExistence type="predicted"/>
<dbReference type="InterPro" id="IPR000477">
    <property type="entry name" value="RT_dom"/>
</dbReference>